<accession>A0A9N8H3Y7</accession>
<evidence type="ECO:0008006" key="3">
    <source>
        <dbReference type="Google" id="ProtNLM"/>
    </source>
</evidence>
<dbReference type="InterPro" id="IPR036770">
    <property type="entry name" value="Ankyrin_rpt-contain_sf"/>
</dbReference>
<sequence>MLRSIISPELELFRLCRCRNWVAVRQRAESHPVEATPSESALQGHCPTALSLAARLGAPREAIKALLGASFEQIEVVHRGSTLLIEALRHRASGEVLDTLLQAVLHHRATSRSNIDILGLRDELLGRTALHYMVERAKHAFESGTVNPSNWKLFQAMLHARPESVHALDSDGNTPLVLLLLLPRVQFVGYEFAIEEEIFRMVHSMVSASPWVASMSRLLPEPWHDARHAHSGMDGSPTPLYLAILHGRSVGVVDSLINANRKVGIDACAARISQYNEVPLHTAISTQASLAVVTRLLEESPSQVLETDSGGLSPVDWIWIRHVVDWKTESTPAMLVSRGRYIGSQFGDWHGEVSRSIIQEHNYADVPQPQRPALKEVTKNLLRLMEALLPVAAGNTSDTTFQNWSLLNAACAMPCPLAMVSLALDQSGPNALRTSDVAYQRLPLHWAASRLGFAGNYPLGYTRHLQRLVEPTAVPLLVVRYAPACAIPDGHGQLPVHIVIDSARRYRAAAHAYGSQNGQTLTTQEVDAMEDEALNVLVGTYPDSLEQRDGRSRLFPFQQAAVGPGARLNTVYCLLRLLPSLLNGEIDRDTMVM</sequence>
<evidence type="ECO:0000313" key="1">
    <source>
        <dbReference type="EMBL" id="CAB9496168.1"/>
    </source>
</evidence>
<dbReference type="AlphaFoldDB" id="A0A9N8H3Y7"/>
<dbReference type="Gene3D" id="1.25.40.20">
    <property type="entry name" value="Ankyrin repeat-containing domain"/>
    <property type="match status" value="2"/>
</dbReference>
<dbReference type="EMBL" id="CAICTM010000002">
    <property type="protein sequence ID" value="CAB9496168.1"/>
    <property type="molecule type" value="Genomic_DNA"/>
</dbReference>
<gene>
    <name evidence="1" type="ORF">SEMRO_2_G001440.1</name>
</gene>
<dbReference type="SUPFAM" id="SSF48403">
    <property type="entry name" value="Ankyrin repeat"/>
    <property type="match status" value="1"/>
</dbReference>
<dbReference type="OrthoDB" id="48155at2759"/>
<dbReference type="Proteomes" id="UP001153069">
    <property type="component" value="Unassembled WGS sequence"/>
</dbReference>
<keyword evidence="2" id="KW-1185">Reference proteome</keyword>
<evidence type="ECO:0000313" key="2">
    <source>
        <dbReference type="Proteomes" id="UP001153069"/>
    </source>
</evidence>
<name>A0A9N8H3Y7_9STRA</name>
<protein>
    <recommendedName>
        <fullName evidence="3">Ankyrin repeat protein</fullName>
    </recommendedName>
</protein>
<comment type="caution">
    <text evidence="1">The sequence shown here is derived from an EMBL/GenBank/DDBJ whole genome shotgun (WGS) entry which is preliminary data.</text>
</comment>
<organism evidence="1 2">
    <name type="scientific">Seminavis robusta</name>
    <dbReference type="NCBI Taxonomy" id="568900"/>
    <lineage>
        <taxon>Eukaryota</taxon>
        <taxon>Sar</taxon>
        <taxon>Stramenopiles</taxon>
        <taxon>Ochrophyta</taxon>
        <taxon>Bacillariophyta</taxon>
        <taxon>Bacillariophyceae</taxon>
        <taxon>Bacillariophycidae</taxon>
        <taxon>Naviculales</taxon>
        <taxon>Naviculaceae</taxon>
        <taxon>Seminavis</taxon>
    </lineage>
</organism>
<reference evidence="1" key="1">
    <citation type="submission" date="2020-06" db="EMBL/GenBank/DDBJ databases">
        <authorList>
            <consortium name="Plant Systems Biology data submission"/>
        </authorList>
    </citation>
    <scope>NUCLEOTIDE SEQUENCE</scope>
    <source>
        <strain evidence="1">D6</strain>
    </source>
</reference>
<proteinExistence type="predicted"/>